<dbReference type="EMBL" id="AQHR01000021">
    <property type="protein sequence ID" value="EON78962.1"/>
    <property type="molecule type" value="Genomic_DNA"/>
</dbReference>
<evidence type="ECO:0000313" key="2">
    <source>
        <dbReference type="Proteomes" id="UP000013909"/>
    </source>
</evidence>
<name>R7ZY19_9BACT</name>
<gene>
    <name evidence="1" type="ORF">ADIS_0555</name>
</gene>
<evidence type="ECO:0000313" key="1">
    <source>
        <dbReference type="EMBL" id="EON78962.1"/>
    </source>
</evidence>
<comment type="caution">
    <text evidence="1">The sequence shown here is derived from an EMBL/GenBank/DDBJ whole genome shotgun (WGS) entry which is preliminary data.</text>
</comment>
<reference evidence="1 2" key="1">
    <citation type="submission" date="2013-02" db="EMBL/GenBank/DDBJ databases">
        <title>A novel strain isolated from Lonar lake, Maharashtra, India.</title>
        <authorList>
            <person name="Singh A."/>
        </authorList>
    </citation>
    <scope>NUCLEOTIDE SEQUENCE [LARGE SCALE GENOMIC DNA]</scope>
    <source>
        <strain evidence="1 2">AK24</strain>
    </source>
</reference>
<dbReference type="STRING" id="1232681.ADIS_0555"/>
<organism evidence="1 2">
    <name type="scientific">Lunatimonas lonarensis</name>
    <dbReference type="NCBI Taxonomy" id="1232681"/>
    <lineage>
        <taxon>Bacteria</taxon>
        <taxon>Pseudomonadati</taxon>
        <taxon>Bacteroidota</taxon>
        <taxon>Cytophagia</taxon>
        <taxon>Cytophagales</taxon>
        <taxon>Cyclobacteriaceae</taxon>
    </lineage>
</organism>
<proteinExistence type="predicted"/>
<keyword evidence="2" id="KW-1185">Reference proteome</keyword>
<dbReference type="Proteomes" id="UP000013909">
    <property type="component" value="Unassembled WGS sequence"/>
</dbReference>
<dbReference type="RefSeq" id="WP_010852704.1">
    <property type="nucleotide sequence ID" value="NZ_AQHR01000021.1"/>
</dbReference>
<accession>R7ZY19</accession>
<sequence>MATPNPHLISSIRKTIQKLKNGSPYQWGHMGACNCGNLAQELTNLNKGEIHQLAMQGVGDWSEQLRDYCPTSGYPMDSMITKLLESGLTLDDLTHLERLSDPKVLAGIPEAHVKQLSKNNRLDVIRYMEVWVKQIENQWIELNTRFDKMHSEKINHTGVLS</sequence>
<dbReference type="PATRIC" id="fig|1288963.3.peg.554"/>
<protein>
    <submittedName>
        <fullName evidence="1">Uncharacterized protein</fullName>
    </submittedName>
</protein>
<dbReference type="AlphaFoldDB" id="R7ZY19"/>